<gene>
    <name evidence="1" type="ORF">FGO68_gene6340</name>
</gene>
<dbReference type="Proteomes" id="UP000785679">
    <property type="component" value="Unassembled WGS sequence"/>
</dbReference>
<dbReference type="EMBL" id="RRYP01022799">
    <property type="protein sequence ID" value="TNV72338.1"/>
    <property type="molecule type" value="Genomic_DNA"/>
</dbReference>
<comment type="caution">
    <text evidence="1">The sequence shown here is derived from an EMBL/GenBank/DDBJ whole genome shotgun (WGS) entry which is preliminary data.</text>
</comment>
<reference evidence="1" key="1">
    <citation type="submission" date="2019-06" db="EMBL/GenBank/DDBJ databases">
        <authorList>
            <person name="Zheng W."/>
        </authorList>
    </citation>
    <scope>NUCLEOTIDE SEQUENCE</scope>
    <source>
        <strain evidence="1">QDHG01</strain>
    </source>
</reference>
<name>A0A8J8NCA3_HALGN</name>
<sequence length="69" mass="7650">MKFQATSKSSCFIYLASAILCPFYIMKGTPEANWNIASKISAKAAFQFTLDCDASYLLQSTQNEVLSLQ</sequence>
<organism evidence="1 2">
    <name type="scientific">Halteria grandinella</name>
    <dbReference type="NCBI Taxonomy" id="5974"/>
    <lineage>
        <taxon>Eukaryota</taxon>
        <taxon>Sar</taxon>
        <taxon>Alveolata</taxon>
        <taxon>Ciliophora</taxon>
        <taxon>Intramacronucleata</taxon>
        <taxon>Spirotrichea</taxon>
        <taxon>Stichotrichia</taxon>
        <taxon>Sporadotrichida</taxon>
        <taxon>Halteriidae</taxon>
        <taxon>Halteria</taxon>
    </lineage>
</organism>
<keyword evidence="2" id="KW-1185">Reference proteome</keyword>
<evidence type="ECO:0000313" key="1">
    <source>
        <dbReference type="EMBL" id="TNV72338.1"/>
    </source>
</evidence>
<evidence type="ECO:0000313" key="2">
    <source>
        <dbReference type="Proteomes" id="UP000785679"/>
    </source>
</evidence>
<accession>A0A8J8NCA3</accession>
<dbReference type="AlphaFoldDB" id="A0A8J8NCA3"/>
<proteinExistence type="predicted"/>
<protein>
    <submittedName>
        <fullName evidence="1">Uncharacterized protein</fullName>
    </submittedName>
</protein>